<evidence type="ECO:0000313" key="3">
    <source>
        <dbReference type="Proteomes" id="UP001627408"/>
    </source>
</evidence>
<accession>A0ABW8USZ5</accession>
<keyword evidence="1" id="KW-0732">Signal</keyword>
<comment type="caution">
    <text evidence="2">The sequence shown here is derived from an EMBL/GenBank/DDBJ whole genome shotgun (WGS) entry which is preliminary data.</text>
</comment>
<name>A0ABW8USZ5_9RHOB</name>
<keyword evidence="3" id="KW-1185">Reference proteome</keyword>
<evidence type="ECO:0000256" key="1">
    <source>
        <dbReference type="SAM" id="SignalP"/>
    </source>
</evidence>
<feature type="signal peptide" evidence="1">
    <location>
        <begin position="1"/>
        <end position="24"/>
    </location>
</feature>
<evidence type="ECO:0000313" key="2">
    <source>
        <dbReference type="EMBL" id="MFL4470250.1"/>
    </source>
</evidence>
<dbReference type="Proteomes" id="UP001627408">
    <property type="component" value="Unassembled WGS sequence"/>
</dbReference>
<evidence type="ECO:0008006" key="4">
    <source>
        <dbReference type="Google" id="ProtNLM"/>
    </source>
</evidence>
<reference evidence="2 3" key="1">
    <citation type="submission" date="2024-08" db="EMBL/GenBank/DDBJ databases">
        <title>Tateyamaria sp. nov., isolated from marine algae.</title>
        <authorList>
            <person name="Choi B.J."/>
            <person name="Kim J.M."/>
            <person name="Lee J.K."/>
            <person name="Choi D.G."/>
            <person name="Bayburt H."/>
            <person name="Baek J.H."/>
            <person name="Han D.M."/>
            <person name="Jeon C.O."/>
        </authorList>
    </citation>
    <scope>NUCLEOTIDE SEQUENCE [LARGE SCALE GENOMIC DNA]</scope>
    <source>
        <strain evidence="2 3">KMU-156</strain>
    </source>
</reference>
<proteinExistence type="predicted"/>
<organism evidence="2 3">
    <name type="scientific">Tateyamaria armeniaca</name>
    <dbReference type="NCBI Taxonomy" id="2518930"/>
    <lineage>
        <taxon>Bacteria</taxon>
        <taxon>Pseudomonadati</taxon>
        <taxon>Pseudomonadota</taxon>
        <taxon>Alphaproteobacteria</taxon>
        <taxon>Rhodobacterales</taxon>
        <taxon>Roseobacteraceae</taxon>
        <taxon>Tateyamaria</taxon>
    </lineage>
</organism>
<gene>
    <name evidence="2" type="ORF">ACERZ8_10320</name>
</gene>
<dbReference type="RefSeq" id="WP_407592117.1">
    <property type="nucleotide sequence ID" value="NZ_JBHDIY010000002.1"/>
</dbReference>
<dbReference type="EMBL" id="JBHDIY010000002">
    <property type="protein sequence ID" value="MFL4470250.1"/>
    <property type="molecule type" value="Genomic_DNA"/>
</dbReference>
<feature type="chain" id="PRO_5045853033" description="Fibronectin-binding protein" evidence="1">
    <location>
        <begin position="25"/>
        <end position="114"/>
    </location>
</feature>
<protein>
    <recommendedName>
        <fullName evidence="4">Fibronectin-binding protein</fullName>
    </recommendedName>
</protein>
<sequence length="114" mass="12122">MSILTRRFFVATLALAMMALPATAEGLSGSYIAEGLNPDGSAYQGTVQLVQDANVVSFAWRVGNSTYAGTGVQEGRVITVNWGEDTPVIYVTMPDGSLHGTWADGRALERLTPN</sequence>